<dbReference type="EMBL" id="SNRW01043803">
    <property type="protein sequence ID" value="KAA6326639.1"/>
    <property type="molecule type" value="Genomic_DNA"/>
</dbReference>
<dbReference type="AlphaFoldDB" id="A0A5J4QZ31"/>
<gene>
    <name evidence="2" type="ORF">EZS28_053923</name>
</gene>
<comment type="caution">
    <text evidence="2">The sequence shown here is derived from an EMBL/GenBank/DDBJ whole genome shotgun (WGS) entry which is preliminary data.</text>
</comment>
<evidence type="ECO:0000313" key="3">
    <source>
        <dbReference type="Proteomes" id="UP000324800"/>
    </source>
</evidence>
<accession>A0A5J4QZ31</accession>
<dbReference type="Proteomes" id="UP000324800">
    <property type="component" value="Unassembled WGS sequence"/>
</dbReference>
<organism evidence="2 3">
    <name type="scientific">Streblomastix strix</name>
    <dbReference type="NCBI Taxonomy" id="222440"/>
    <lineage>
        <taxon>Eukaryota</taxon>
        <taxon>Metamonada</taxon>
        <taxon>Preaxostyla</taxon>
        <taxon>Oxymonadida</taxon>
        <taxon>Streblomastigidae</taxon>
        <taxon>Streblomastix</taxon>
    </lineage>
</organism>
<feature type="non-terminal residue" evidence="2">
    <location>
        <position position="246"/>
    </location>
</feature>
<feature type="region of interest" description="Disordered" evidence="1">
    <location>
        <begin position="213"/>
        <end position="246"/>
    </location>
</feature>
<evidence type="ECO:0000256" key="1">
    <source>
        <dbReference type="SAM" id="MobiDB-lite"/>
    </source>
</evidence>
<feature type="compositionally biased region" description="Basic residues" evidence="1">
    <location>
        <begin position="215"/>
        <end position="226"/>
    </location>
</feature>
<reference evidence="2 3" key="1">
    <citation type="submission" date="2019-03" db="EMBL/GenBank/DDBJ databases">
        <title>Single cell metagenomics reveals metabolic interactions within the superorganism composed of flagellate Streblomastix strix and complex community of Bacteroidetes bacteria on its surface.</title>
        <authorList>
            <person name="Treitli S.C."/>
            <person name="Kolisko M."/>
            <person name="Husnik F."/>
            <person name="Keeling P."/>
            <person name="Hampl V."/>
        </authorList>
    </citation>
    <scope>NUCLEOTIDE SEQUENCE [LARGE SCALE GENOMIC DNA]</scope>
    <source>
        <strain evidence="2">ST1C</strain>
    </source>
</reference>
<proteinExistence type="predicted"/>
<feature type="compositionally biased region" description="Polar residues" evidence="1">
    <location>
        <begin position="227"/>
        <end position="246"/>
    </location>
</feature>
<protein>
    <submittedName>
        <fullName evidence="2">Uncharacterized protein</fullName>
    </submittedName>
</protein>
<sequence length="246" mass="28621">VAPGPPAQPDPATSSNTVVPNLSQRQIRVPTLELMRTPDSWKSSKTRTPKKQLKYLFIQQILQFPNQTYIFQDPPNSWSNVITLPTGMDLRAQQEAQRLHNQRILQENRARNECRIHMQQRAQNKAQKFLMDGMLMKLEARSKGFDFPSYRPLGNFYPSFNSNYYIDNLSQIPSQDQQEYSNDIDQYQMQRDDDHDSNDDVFGEPDLIQIQIRGLRGKRKKCRGRSKVQSQTQPLQSSHEPIQESI</sequence>
<feature type="non-terminal residue" evidence="2">
    <location>
        <position position="1"/>
    </location>
</feature>
<name>A0A5J4QZ31_9EUKA</name>
<evidence type="ECO:0000313" key="2">
    <source>
        <dbReference type="EMBL" id="KAA6326639.1"/>
    </source>
</evidence>